<gene>
    <name evidence="3" type="ORF">ACFOKC_10300</name>
</gene>
<dbReference type="AlphaFoldDB" id="A0ABD5NFJ7"/>
<sequence>MPESNPSRVGPGDALDATPGREVDAQTWVAEAAEDGAPAASDAFQTLASDVRLAVLVHLLRAERDGASPTFSDLQSAVGSDSSARFAYHLRQLDGHFVRKAGDGYELTRAGRRAAEAVLAGTFTSNDSRRAS</sequence>
<dbReference type="RefSeq" id="WP_232570770.1">
    <property type="nucleotide sequence ID" value="NZ_CP089466.1"/>
</dbReference>
<dbReference type="EMBL" id="JBHRWN010000002">
    <property type="protein sequence ID" value="MFC3478113.1"/>
    <property type="molecule type" value="Genomic_DNA"/>
</dbReference>
<feature type="domain" description="DUF7347" evidence="2">
    <location>
        <begin position="41"/>
        <end position="118"/>
    </location>
</feature>
<evidence type="ECO:0000259" key="2">
    <source>
        <dbReference type="Pfam" id="PF24038"/>
    </source>
</evidence>
<dbReference type="InterPro" id="IPR036388">
    <property type="entry name" value="WH-like_DNA-bd_sf"/>
</dbReference>
<evidence type="ECO:0000313" key="4">
    <source>
        <dbReference type="Proteomes" id="UP001595660"/>
    </source>
</evidence>
<dbReference type="Gene3D" id="1.10.10.10">
    <property type="entry name" value="Winged helix-like DNA-binding domain superfamily/Winged helix DNA-binding domain"/>
    <property type="match status" value="1"/>
</dbReference>
<dbReference type="InterPro" id="IPR055771">
    <property type="entry name" value="DUF7347"/>
</dbReference>
<dbReference type="Pfam" id="PF24038">
    <property type="entry name" value="DUF7347"/>
    <property type="match status" value="1"/>
</dbReference>
<keyword evidence="4" id="KW-1185">Reference proteome</keyword>
<feature type="region of interest" description="Disordered" evidence="1">
    <location>
        <begin position="1"/>
        <end position="22"/>
    </location>
</feature>
<dbReference type="Proteomes" id="UP001595660">
    <property type="component" value="Unassembled WGS sequence"/>
</dbReference>
<accession>A0ABD5NFJ7</accession>
<proteinExistence type="predicted"/>
<reference evidence="3 4" key="1">
    <citation type="journal article" date="2019" name="Int. J. Syst. Evol. Microbiol.">
        <title>The Global Catalogue of Microorganisms (GCM) 10K type strain sequencing project: providing services to taxonomists for standard genome sequencing and annotation.</title>
        <authorList>
            <consortium name="The Broad Institute Genomics Platform"/>
            <consortium name="The Broad Institute Genome Sequencing Center for Infectious Disease"/>
            <person name="Wu L."/>
            <person name="Ma J."/>
        </authorList>
    </citation>
    <scope>NUCLEOTIDE SEQUENCE [LARGE SCALE GENOMIC DNA]</scope>
    <source>
        <strain evidence="3 4">CGMCC 1.12562</strain>
    </source>
</reference>
<organism evidence="3 4">
    <name type="scientific">Halobacterium litoreum</name>
    <dbReference type="NCBI Taxonomy" id="2039234"/>
    <lineage>
        <taxon>Archaea</taxon>
        <taxon>Methanobacteriati</taxon>
        <taxon>Methanobacteriota</taxon>
        <taxon>Stenosarchaea group</taxon>
        <taxon>Halobacteria</taxon>
        <taxon>Halobacteriales</taxon>
        <taxon>Halobacteriaceae</taxon>
        <taxon>Halobacterium</taxon>
    </lineage>
</organism>
<protein>
    <recommendedName>
        <fullName evidence="2">DUF7347 domain-containing protein</fullName>
    </recommendedName>
</protein>
<name>A0ABD5NFJ7_9EURY</name>
<dbReference type="GeneID" id="69118885"/>
<comment type="caution">
    <text evidence="3">The sequence shown here is derived from an EMBL/GenBank/DDBJ whole genome shotgun (WGS) entry which is preliminary data.</text>
</comment>
<evidence type="ECO:0000256" key="1">
    <source>
        <dbReference type="SAM" id="MobiDB-lite"/>
    </source>
</evidence>
<evidence type="ECO:0000313" key="3">
    <source>
        <dbReference type="EMBL" id="MFC3478113.1"/>
    </source>
</evidence>